<dbReference type="SUPFAM" id="SSF52402">
    <property type="entry name" value="Adenine nucleotide alpha hydrolases-like"/>
    <property type="match status" value="2"/>
</dbReference>
<dbReference type="InterPro" id="IPR006016">
    <property type="entry name" value="UspA"/>
</dbReference>
<evidence type="ECO:0000313" key="4">
    <source>
        <dbReference type="Proteomes" id="UP001595868"/>
    </source>
</evidence>
<dbReference type="PANTHER" id="PTHR46268">
    <property type="entry name" value="STRESS RESPONSE PROTEIN NHAX"/>
    <property type="match status" value="1"/>
</dbReference>
<protein>
    <submittedName>
        <fullName evidence="3">Universal stress protein</fullName>
    </submittedName>
</protein>
<name>A0ABV8KW09_9ACTN</name>
<reference evidence="4" key="1">
    <citation type="journal article" date="2019" name="Int. J. Syst. Evol. Microbiol.">
        <title>The Global Catalogue of Microorganisms (GCM) 10K type strain sequencing project: providing services to taxonomists for standard genome sequencing and annotation.</title>
        <authorList>
            <consortium name="The Broad Institute Genomics Platform"/>
            <consortium name="The Broad Institute Genome Sequencing Center for Infectious Disease"/>
            <person name="Wu L."/>
            <person name="Ma J."/>
        </authorList>
    </citation>
    <scope>NUCLEOTIDE SEQUENCE [LARGE SCALE GENOMIC DNA]</scope>
    <source>
        <strain evidence="4">2902at01</strain>
    </source>
</reference>
<evidence type="ECO:0000259" key="2">
    <source>
        <dbReference type="Pfam" id="PF00582"/>
    </source>
</evidence>
<evidence type="ECO:0000313" key="3">
    <source>
        <dbReference type="EMBL" id="MFC4110045.1"/>
    </source>
</evidence>
<keyword evidence="4" id="KW-1185">Reference proteome</keyword>
<dbReference type="EMBL" id="JBHSBN010000032">
    <property type="protein sequence ID" value="MFC4110045.1"/>
    <property type="molecule type" value="Genomic_DNA"/>
</dbReference>
<dbReference type="Proteomes" id="UP001595868">
    <property type="component" value="Unassembled WGS sequence"/>
</dbReference>
<dbReference type="Pfam" id="PF00582">
    <property type="entry name" value="Usp"/>
    <property type="match status" value="2"/>
</dbReference>
<dbReference type="Gene3D" id="3.40.50.620">
    <property type="entry name" value="HUPs"/>
    <property type="match status" value="2"/>
</dbReference>
<feature type="domain" description="UspA" evidence="2">
    <location>
        <begin position="9"/>
        <end position="145"/>
    </location>
</feature>
<gene>
    <name evidence="3" type="ORF">ACFOX0_29490</name>
</gene>
<dbReference type="RefSeq" id="WP_377552170.1">
    <property type="nucleotide sequence ID" value="NZ_JBHSBN010000032.1"/>
</dbReference>
<proteinExistence type="inferred from homology"/>
<organism evidence="3 4">
    <name type="scientific">Micromonospora zhanjiangensis</name>
    <dbReference type="NCBI Taxonomy" id="1522057"/>
    <lineage>
        <taxon>Bacteria</taxon>
        <taxon>Bacillati</taxon>
        <taxon>Actinomycetota</taxon>
        <taxon>Actinomycetes</taxon>
        <taxon>Micromonosporales</taxon>
        <taxon>Micromonosporaceae</taxon>
        <taxon>Micromonospora</taxon>
    </lineage>
</organism>
<dbReference type="PRINTS" id="PR01438">
    <property type="entry name" value="UNVRSLSTRESS"/>
</dbReference>
<dbReference type="InterPro" id="IPR014729">
    <property type="entry name" value="Rossmann-like_a/b/a_fold"/>
</dbReference>
<comment type="similarity">
    <text evidence="1">Belongs to the universal stress protein A family.</text>
</comment>
<dbReference type="InterPro" id="IPR006015">
    <property type="entry name" value="Universal_stress_UspA"/>
</dbReference>
<evidence type="ECO:0000256" key="1">
    <source>
        <dbReference type="ARBA" id="ARBA00008791"/>
    </source>
</evidence>
<dbReference type="CDD" id="cd00293">
    <property type="entry name" value="USP-like"/>
    <property type="match status" value="1"/>
</dbReference>
<comment type="caution">
    <text evidence="3">The sequence shown here is derived from an EMBL/GenBank/DDBJ whole genome shotgun (WGS) entry which is preliminary data.</text>
</comment>
<feature type="domain" description="UspA" evidence="2">
    <location>
        <begin position="152"/>
        <end position="289"/>
    </location>
</feature>
<sequence length="298" mass="30626">MSVRTGAPVVVGVDGSPTALRAVRTGAAEAALRHRPLHLVHAFVWPLLHVDVDRSPGGPTDGGLRHQAERMLAEAVGQARAVAPGLPVSHAIVDGQAAAVLCRETTDADLLVIGDRGLGGFTGLLVGSVAVQVSTYASCPVLLARGEDHDGPVVVGVDNSAHSRVALGVAIEEASRRGAECRAVHAFRHPVSSGPGDMMPLVYDTEALRGEEDRELAESIAGWSDRFPDVPVIRRVVHGRAAPALIEESATAQLVVVGARGLGGFAGLLLGSTSHAVLHHAGCPTVLVRDGNAPGQGG</sequence>
<accession>A0ABV8KW09</accession>
<dbReference type="PANTHER" id="PTHR46268:SF6">
    <property type="entry name" value="UNIVERSAL STRESS PROTEIN UP12"/>
    <property type="match status" value="1"/>
</dbReference>